<evidence type="ECO:0000259" key="1">
    <source>
        <dbReference type="Pfam" id="PF03478"/>
    </source>
</evidence>
<name>A0AAW0KP28_QUESU</name>
<comment type="caution">
    <text evidence="2">The sequence shown here is derived from an EMBL/GenBank/DDBJ whole genome shotgun (WGS) entry which is preliminary data.</text>
</comment>
<protein>
    <recommendedName>
        <fullName evidence="1">KIB1-4 beta-propeller domain-containing protein</fullName>
    </recommendedName>
</protein>
<sequence>MVKNIGDNVFFVGINDSLSISSQNLAKYKGNCIYFTDDYFDCHREGIVGGHDMGVYNVEDRSIKPLPVYNYYVWPPPIWVSPNPAP</sequence>
<dbReference type="AlphaFoldDB" id="A0AAW0KP28"/>
<keyword evidence="3" id="KW-1185">Reference proteome</keyword>
<dbReference type="Proteomes" id="UP000237347">
    <property type="component" value="Unassembled WGS sequence"/>
</dbReference>
<dbReference type="InterPro" id="IPR050942">
    <property type="entry name" value="F-box_BR-signaling"/>
</dbReference>
<organism evidence="2 3">
    <name type="scientific">Quercus suber</name>
    <name type="common">Cork oak</name>
    <dbReference type="NCBI Taxonomy" id="58331"/>
    <lineage>
        <taxon>Eukaryota</taxon>
        <taxon>Viridiplantae</taxon>
        <taxon>Streptophyta</taxon>
        <taxon>Embryophyta</taxon>
        <taxon>Tracheophyta</taxon>
        <taxon>Spermatophyta</taxon>
        <taxon>Magnoliopsida</taxon>
        <taxon>eudicotyledons</taxon>
        <taxon>Gunneridae</taxon>
        <taxon>Pentapetalae</taxon>
        <taxon>rosids</taxon>
        <taxon>fabids</taxon>
        <taxon>Fagales</taxon>
        <taxon>Fagaceae</taxon>
        <taxon>Quercus</taxon>
    </lineage>
</organism>
<evidence type="ECO:0000313" key="2">
    <source>
        <dbReference type="EMBL" id="KAK7840480.1"/>
    </source>
</evidence>
<proteinExistence type="predicted"/>
<gene>
    <name evidence="2" type="ORF">CFP56_016666</name>
</gene>
<evidence type="ECO:0000313" key="3">
    <source>
        <dbReference type="Proteomes" id="UP000237347"/>
    </source>
</evidence>
<accession>A0AAW0KP28</accession>
<dbReference type="EMBL" id="PKMF04000261">
    <property type="protein sequence ID" value="KAK7840480.1"/>
    <property type="molecule type" value="Genomic_DNA"/>
</dbReference>
<dbReference type="Pfam" id="PF03478">
    <property type="entry name" value="Beta-prop_KIB1-4"/>
    <property type="match status" value="1"/>
</dbReference>
<reference evidence="2 3" key="1">
    <citation type="journal article" date="2018" name="Sci. Data">
        <title>The draft genome sequence of cork oak.</title>
        <authorList>
            <person name="Ramos A.M."/>
            <person name="Usie A."/>
            <person name="Barbosa P."/>
            <person name="Barros P.M."/>
            <person name="Capote T."/>
            <person name="Chaves I."/>
            <person name="Simoes F."/>
            <person name="Abreu I."/>
            <person name="Carrasquinho I."/>
            <person name="Faro C."/>
            <person name="Guimaraes J.B."/>
            <person name="Mendonca D."/>
            <person name="Nobrega F."/>
            <person name="Rodrigues L."/>
            <person name="Saibo N.J.M."/>
            <person name="Varela M.C."/>
            <person name="Egas C."/>
            <person name="Matos J."/>
            <person name="Miguel C.M."/>
            <person name="Oliveira M.M."/>
            <person name="Ricardo C.P."/>
            <person name="Goncalves S."/>
        </authorList>
    </citation>
    <scope>NUCLEOTIDE SEQUENCE [LARGE SCALE GENOMIC DNA]</scope>
    <source>
        <strain evidence="3">cv. HL8</strain>
    </source>
</reference>
<feature type="domain" description="KIB1-4 beta-propeller" evidence="1">
    <location>
        <begin position="2"/>
        <end position="57"/>
    </location>
</feature>
<dbReference type="PANTHER" id="PTHR44259">
    <property type="entry name" value="OS07G0183000 PROTEIN-RELATED"/>
    <property type="match status" value="1"/>
</dbReference>
<dbReference type="InterPro" id="IPR005174">
    <property type="entry name" value="KIB1-4_b-propeller"/>
</dbReference>
<dbReference type="PANTHER" id="PTHR44259:SF114">
    <property type="entry name" value="OS06G0707300 PROTEIN"/>
    <property type="match status" value="1"/>
</dbReference>